<feature type="coiled-coil region" evidence="1">
    <location>
        <begin position="7"/>
        <end position="34"/>
    </location>
</feature>
<keyword evidence="1" id="KW-0175">Coiled coil</keyword>
<feature type="non-terminal residue" evidence="2">
    <location>
        <position position="107"/>
    </location>
</feature>
<evidence type="ECO:0000313" key="3">
    <source>
        <dbReference type="Proteomes" id="UP000053263"/>
    </source>
</evidence>
<dbReference type="HOGENOM" id="CLU_004552_4_0_1"/>
<reference evidence="2 3" key="1">
    <citation type="submission" date="2014-06" db="EMBL/GenBank/DDBJ databases">
        <title>Evolutionary Origins and Diversification of the Mycorrhizal Mutualists.</title>
        <authorList>
            <consortium name="DOE Joint Genome Institute"/>
            <consortium name="Mycorrhizal Genomics Consortium"/>
            <person name="Kohler A."/>
            <person name="Kuo A."/>
            <person name="Nagy L.G."/>
            <person name="Floudas D."/>
            <person name="Copeland A."/>
            <person name="Barry K.W."/>
            <person name="Cichocki N."/>
            <person name="Veneault-Fourrey C."/>
            <person name="LaButti K."/>
            <person name="Lindquist E.A."/>
            <person name="Lipzen A."/>
            <person name="Lundell T."/>
            <person name="Morin E."/>
            <person name="Murat C."/>
            <person name="Riley R."/>
            <person name="Ohm R."/>
            <person name="Sun H."/>
            <person name="Tunlid A."/>
            <person name="Henrissat B."/>
            <person name="Grigoriev I.V."/>
            <person name="Hibbett D.S."/>
            <person name="Martin F."/>
        </authorList>
    </citation>
    <scope>NUCLEOTIDE SEQUENCE [LARGE SCALE GENOMIC DNA]</scope>
    <source>
        <strain evidence="2 3">FD-325 SS-3</strain>
    </source>
</reference>
<dbReference type="AlphaFoldDB" id="A0A0C9SKB8"/>
<sequence length="107" mass="12498">MNARALKKRIRDRLRQRKFELERLEREYRNTVNEKNLRSHAKDRVKSREPGIVSLTRSYNALCEQLASLIRKGKALPGAVPPTPIDREGLFKLDVDDDIWQDIGLDE</sequence>
<dbReference type="Proteomes" id="UP000053263">
    <property type="component" value="Unassembled WGS sequence"/>
</dbReference>
<proteinExistence type="predicted"/>
<organism evidence="2 3">
    <name type="scientific">Plicaturopsis crispa FD-325 SS-3</name>
    <dbReference type="NCBI Taxonomy" id="944288"/>
    <lineage>
        <taxon>Eukaryota</taxon>
        <taxon>Fungi</taxon>
        <taxon>Dikarya</taxon>
        <taxon>Basidiomycota</taxon>
        <taxon>Agaricomycotina</taxon>
        <taxon>Agaricomycetes</taxon>
        <taxon>Agaricomycetidae</taxon>
        <taxon>Amylocorticiales</taxon>
        <taxon>Amylocorticiaceae</taxon>
        <taxon>Plicatura</taxon>
        <taxon>Plicaturopsis crispa</taxon>
    </lineage>
</organism>
<name>A0A0C9SKB8_PLICR</name>
<keyword evidence="3" id="KW-1185">Reference proteome</keyword>
<dbReference type="OrthoDB" id="3259165at2759"/>
<accession>A0A0C9SKB8</accession>
<evidence type="ECO:0000256" key="1">
    <source>
        <dbReference type="SAM" id="Coils"/>
    </source>
</evidence>
<gene>
    <name evidence="2" type="ORF">PLICRDRAFT_84861</name>
</gene>
<protein>
    <submittedName>
        <fullName evidence="2">Uncharacterized protein</fullName>
    </submittedName>
</protein>
<dbReference type="EMBL" id="KN832577">
    <property type="protein sequence ID" value="KII83461.1"/>
    <property type="molecule type" value="Genomic_DNA"/>
</dbReference>
<evidence type="ECO:0000313" key="2">
    <source>
        <dbReference type="EMBL" id="KII83461.1"/>
    </source>
</evidence>